<dbReference type="Gene3D" id="2.30.130.40">
    <property type="entry name" value="LON domain-like"/>
    <property type="match status" value="1"/>
</dbReference>
<dbReference type="PANTHER" id="PTHR46732">
    <property type="entry name" value="ATP-DEPENDENT PROTEASE LA (LON) DOMAIN PROTEIN"/>
    <property type="match status" value="1"/>
</dbReference>
<feature type="domain" description="Lon N-terminal" evidence="1">
    <location>
        <begin position="5"/>
        <end position="201"/>
    </location>
</feature>
<dbReference type="Gene3D" id="1.20.58.1480">
    <property type="match status" value="1"/>
</dbReference>
<dbReference type="Pfam" id="PF02190">
    <property type="entry name" value="LON_substr_bdg"/>
    <property type="match status" value="1"/>
</dbReference>
<organism evidence="2 3">
    <name type="scientific">Allocatelliglobosispora scoriae</name>
    <dbReference type="NCBI Taxonomy" id="643052"/>
    <lineage>
        <taxon>Bacteria</taxon>
        <taxon>Bacillati</taxon>
        <taxon>Actinomycetota</taxon>
        <taxon>Actinomycetes</taxon>
        <taxon>Micromonosporales</taxon>
        <taxon>Micromonosporaceae</taxon>
        <taxon>Allocatelliglobosispora</taxon>
    </lineage>
</organism>
<evidence type="ECO:0000313" key="2">
    <source>
        <dbReference type="EMBL" id="MBB5869349.1"/>
    </source>
</evidence>
<dbReference type="SMART" id="SM00464">
    <property type="entry name" value="LON"/>
    <property type="match status" value="1"/>
</dbReference>
<dbReference type="InterPro" id="IPR003111">
    <property type="entry name" value="Lon_prtase_N"/>
</dbReference>
<dbReference type="GO" id="GO:0006508">
    <property type="term" value="P:proteolysis"/>
    <property type="evidence" value="ECO:0007669"/>
    <property type="project" value="UniProtKB-KW"/>
</dbReference>
<comment type="caution">
    <text evidence="2">The sequence shown here is derived from an EMBL/GenBank/DDBJ whole genome shotgun (WGS) entry which is preliminary data.</text>
</comment>
<dbReference type="RefSeq" id="WP_184835921.1">
    <property type="nucleotide sequence ID" value="NZ_JACHMN010000002.1"/>
</dbReference>
<accession>A0A841BQ89</accession>
<keyword evidence="2" id="KW-0645">Protease</keyword>
<dbReference type="InterPro" id="IPR046336">
    <property type="entry name" value="Lon_prtase_N_sf"/>
</dbReference>
<dbReference type="PROSITE" id="PS51787">
    <property type="entry name" value="LON_N"/>
    <property type="match status" value="1"/>
</dbReference>
<dbReference type="SUPFAM" id="SSF88697">
    <property type="entry name" value="PUA domain-like"/>
    <property type="match status" value="1"/>
</dbReference>
<keyword evidence="2" id="KW-0378">Hydrolase</keyword>
<keyword evidence="3" id="KW-1185">Reference proteome</keyword>
<proteinExistence type="predicted"/>
<dbReference type="InterPro" id="IPR015947">
    <property type="entry name" value="PUA-like_sf"/>
</dbReference>
<dbReference type="EMBL" id="JACHMN010000002">
    <property type="protein sequence ID" value="MBB5869349.1"/>
    <property type="molecule type" value="Genomic_DNA"/>
</dbReference>
<sequence>MTQRLPLFPLGTVLFPGLVLPLTVFEDRYRHLVRHLMDLPDGTPREFGVVAIEQGLEVLPPTTGGIVHSEVSLHNVGCVAQLRQVTEHTDGHFEIVSVGDRRFRITGLVADPAPYPVASVEWFPEPAATELADELAPQVLAAFREYLGVLRGGHDDQLPDDPTVLSHLIAALTVADRQELLATPDTDTRLRDELRLLQRETALLRHVRAVPLTPGELDQRYSPN</sequence>
<gene>
    <name evidence="2" type="ORF">F4553_002728</name>
</gene>
<evidence type="ECO:0000259" key="1">
    <source>
        <dbReference type="PROSITE" id="PS51787"/>
    </source>
</evidence>
<dbReference type="GO" id="GO:0008233">
    <property type="term" value="F:peptidase activity"/>
    <property type="evidence" value="ECO:0007669"/>
    <property type="project" value="UniProtKB-KW"/>
</dbReference>
<reference evidence="2 3" key="1">
    <citation type="submission" date="2020-08" db="EMBL/GenBank/DDBJ databases">
        <title>Sequencing the genomes of 1000 actinobacteria strains.</title>
        <authorList>
            <person name="Klenk H.-P."/>
        </authorList>
    </citation>
    <scope>NUCLEOTIDE SEQUENCE [LARGE SCALE GENOMIC DNA]</scope>
    <source>
        <strain evidence="2 3">DSM 45362</strain>
    </source>
</reference>
<protein>
    <submittedName>
        <fullName evidence="2">Lon protease-like protein</fullName>
    </submittedName>
</protein>
<dbReference type="Proteomes" id="UP000587527">
    <property type="component" value="Unassembled WGS sequence"/>
</dbReference>
<dbReference type="PANTHER" id="PTHR46732:SF8">
    <property type="entry name" value="ATP-DEPENDENT PROTEASE LA (LON) DOMAIN PROTEIN"/>
    <property type="match status" value="1"/>
</dbReference>
<name>A0A841BQ89_9ACTN</name>
<evidence type="ECO:0000313" key="3">
    <source>
        <dbReference type="Proteomes" id="UP000587527"/>
    </source>
</evidence>
<dbReference type="AlphaFoldDB" id="A0A841BQ89"/>